<reference evidence="3" key="1">
    <citation type="submission" date="2021-02" db="EMBL/GenBank/DDBJ databases">
        <authorList>
            <person name="Nowell W R."/>
        </authorList>
    </citation>
    <scope>NUCLEOTIDE SEQUENCE</scope>
</reference>
<dbReference type="SUPFAM" id="SSF53335">
    <property type="entry name" value="S-adenosyl-L-methionine-dependent methyltransferases"/>
    <property type="match status" value="1"/>
</dbReference>
<evidence type="ECO:0000313" key="5">
    <source>
        <dbReference type="EMBL" id="CAF3636765.1"/>
    </source>
</evidence>
<dbReference type="EMBL" id="CAJNOK010001648">
    <property type="protein sequence ID" value="CAF0822954.1"/>
    <property type="molecule type" value="Genomic_DNA"/>
</dbReference>
<evidence type="ECO:0000259" key="1">
    <source>
        <dbReference type="Pfam" id="PF08241"/>
    </source>
</evidence>
<dbReference type="InterPro" id="IPR029063">
    <property type="entry name" value="SAM-dependent_MTases_sf"/>
</dbReference>
<proteinExistence type="predicted"/>
<feature type="domain" description="Methyltransferase type 11" evidence="1">
    <location>
        <begin position="77"/>
        <end position="164"/>
    </location>
</feature>
<dbReference type="EMBL" id="CAJNOQ010000896">
    <property type="protein sequence ID" value="CAF0849250.1"/>
    <property type="molecule type" value="Genomic_DNA"/>
</dbReference>
<comment type="caution">
    <text evidence="3">The sequence shown here is derived from an EMBL/GenBank/DDBJ whole genome shotgun (WGS) entry which is preliminary data.</text>
</comment>
<name>A0A813W0Y0_9BILA</name>
<dbReference type="Pfam" id="PF08241">
    <property type="entry name" value="Methyltransf_11"/>
    <property type="match status" value="1"/>
</dbReference>
<organism evidence="3 6">
    <name type="scientific">Didymodactylos carnosus</name>
    <dbReference type="NCBI Taxonomy" id="1234261"/>
    <lineage>
        <taxon>Eukaryota</taxon>
        <taxon>Metazoa</taxon>
        <taxon>Spiralia</taxon>
        <taxon>Gnathifera</taxon>
        <taxon>Rotifera</taxon>
        <taxon>Eurotatoria</taxon>
        <taxon>Bdelloidea</taxon>
        <taxon>Philodinida</taxon>
        <taxon>Philodinidae</taxon>
        <taxon>Didymodactylos</taxon>
    </lineage>
</organism>
<dbReference type="Proteomes" id="UP000681722">
    <property type="component" value="Unassembled WGS sequence"/>
</dbReference>
<gene>
    <name evidence="3" type="ORF">GPM918_LOCUS5983</name>
    <name evidence="2" type="ORF">OVA965_LOCUS5743</name>
    <name evidence="5" type="ORF">SRO942_LOCUS5976</name>
    <name evidence="4" type="ORF">TMI583_LOCUS5740</name>
</gene>
<dbReference type="Proteomes" id="UP000663829">
    <property type="component" value="Unassembled WGS sequence"/>
</dbReference>
<sequence length="301" mass="34573">MVTRYFLSLLCGCKQYSVLQRFLSSSHASSTVDQLSHEWDVGASEYDQVFTQAFQVYAQQALDLTVTDSTTKNIRLLDVGCGGGALSLLAATKGYDVTAVDYSPRMIELLKSKTNRVHAHVMNGENMREFQDNTFDYVYSLFSLMFYPNPLRGVEEIYRVCKRKCCIVTWSSMSNIEWVKRNNRALLKVKPNLPRSKHTRQVESLSNVNEFRNLLIEANVKAENIQIHKVAKSIDIGNDPYAFWKNMTRSFPAIRETLHQHYTKDEQNQVEQEFVKQLENDFGTNKNIKLTGEALFVIAEK</sequence>
<dbReference type="AlphaFoldDB" id="A0A813W0Y0"/>
<dbReference type="Proteomes" id="UP000682733">
    <property type="component" value="Unassembled WGS sequence"/>
</dbReference>
<protein>
    <recommendedName>
        <fullName evidence="1">Methyltransferase type 11 domain-containing protein</fullName>
    </recommendedName>
</protein>
<evidence type="ECO:0000313" key="2">
    <source>
        <dbReference type="EMBL" id="CAF0822954.1"/>
    </source>
</evidence>
<dbReference type="InterPro" id="IPR013216">
    <property type="entry name" value="Methyltransf_11"/>
</dbReference>
<dbReference type="PANTHER" id="PTHR43591">
    <property type="entry name" value="METHYLTRANSFERASE"/>
    <property type="match status" value="1"/>
</dbReference>
<dbReference type="Proteomes" id="UP000677228">
    <property type="component" value="Unassembled WGS sequence"/>
</dbReference>
<evidence type="ECO:0000313" key="3">
    <source>
        <dbReference type="EMBL" id="CAF0849250.1"/>
    </source>
</evidence>
<dbReference type="Gene3D" id="3.40.50.150">
    <property type="entry name" value="Vaccinia Virus protein VP39"/>
    <property type="match status" value="1"/>
</dbReference>
<dbReference type="PANTHER" id="PTHR43591:SF57">
    <property type="entry name" value="METHYLTRANSFERASE DOMAIN-CONTAINING PROTEIN-RELATED"/>
    <property type="match status" value="1"/>
</dbReference>
<evidence type="ECO:0000313" key="6">
    <source>
        <dbReference type="Proteomes" id="UP000663829"/>
    </source>
</evidence>
<dbReference type="CDD" id="cd02440">
    <property type="entry name" value="AdoMet_MTases"/>
    <property type="match status" value="1"/>
</dbReference>
<accession>A0A813W0Y0</accession>
<dbReference type="EMBL" id="CAJOBA010001648">
    <property type="protein sequence ID" value="CAF3607293.1"/>
    <property type="molecule type" value="Genomic_DNA"/>
</dbReference>
<evidence type="ECO:0000313" key="4">
    <source>
        <dbReference type="EMBL" id="CAF3607293.1"/>
    </source>
</evidence>
<dbReference type="EMBL" id="CAJOBC010000895">
    <property type="protein sequence ID" value="CAF3636765.1"/>
    <property type="molecule type" value="Genomic_DNA"/>
</dbReference>
<keyword evidence="6" id="KW-1185">Reference proteome</keyword>
<dbReference type="OrthoDB" id="18809at2759"/>
<dbReference type="GO" id="GO:0008757">
    <property type="term" value="F:S-adenosylmethionine-dependent methyltransferase activity"/>
    <property type="evidence" value="ECO:0007669"/>
    <property type="project" value="InterPro"/>
</dbReference>